<evidence type="ECO:0000313" key="2">
    <source>
        <dbReference type="EMBL" id="GGY73885.1"/>
    </source>
</evidence>
<dbReference type="PANTHER" id="PTHR43102:SF2">
    <property type="entry name" value="GAF DOMAIN-CONTAINING PROTEIN"/>
    <property type="match status" value="1"/>
</dbReference>
<dbReference type="RefSeq" id="WP_134384909.1">
    <property type="nucleotide sequence ID" value="NZ_BMWW01000001.1"/>
</dbReference>
<dbReference type="AlphaFoldDB" id="A0A4P7BGN3"/>
<dbReference type="InterPro" id="IPR041657">
    <property type="entry name" value="HTH_17"/>
</dbReference>
<dbReference type="Gene3D" id="3.30.450.40">
    <property type="match status" value="1"/>
</dbReference>
<dbReference type="EMBL" id="CP038026">
    <property type="protein sequence ID" value="QBQ36629.1"/>
    <property type="molecule type" value="Genomic_DNA"/>
</dbReference>
<reference evidence="2" key="3">
    <citation type="submission" date="2022-12" db="EMBL/GenBank/DDBJ databases">
        <authorList>
            <person name="Sun Q."/>
            <person name="Kim S."/>
        </authorList>
    </citation>
    <scope>NUCLEOTIDE SEQUENCE</scope>
    <source>
        <strain evidence="2">KCTC 12344</strain>
    </source>
</reference>
<dbReference type="Pfam" id="PF12728">
    <property type="entry name" value="HTH_17"/>
    <property type="match status" value="1"/>
</dbReference>
<dbReference type="PANTHER" id="PTHR43102">
    <property type="entry name" value="SLR1143 PROTEIN"/>
    <property type="match status" value="1"/>
</dbReference>
<dbReference type="NCBIfam" id="TIGR01764">
    <property type="entry name" value="excise"/>
    <property type="match status" value="1"/>
</dbReference>
<accession>A0A4P7BGN3</accession>
<organism evidence="2 5">
    <name type="scientific">Pseudoduganella plicata</name>
    <dbReference type="NCBI Taxonomy" id="321984"/>
    <lineage>
        <taxon>Bacteria</taxon>
        <taxon>Pseudomonadati</taxon>
        <taxon>Pseudomonadota</taxon>
        <taxon>Betaproteobacteria</taxon>
        <taxon>Burkholderiales</taxon>
        <taxon>Oxalobacteraceae</taxon>
        <taxon>Telluria group</taxon>
        <taxon>Pseudoduganella</taxon>
    </lineage>
</organism>
<evidence type="ECO:0000259" key="1">
    <source>
        <dbReference type="SMART" id="SM00065"/>
    </source>
</evidence>
<dbReference type="SMART" id="SM00065">
    <property type="entry name" value="GAF"/>
    <property type="match status" value="1"/>
</dbReference>
<dbReference type="InterPro" id="IPR003018">
    <property type="entry name" value="GAF"/>
</dbReference>
<sequence length="259" mass="27906">MKSNSTLIPVDEDPILTTSAAARLLGVATSTVQLWMESGAIESWKTPGGHRRTRLSRIARLMEPAEQQAPPGAAGRAVEVAMSDLTSEEFRPLPAPDYPAGKDEASRLIALAASGLIDTPPEAGYDRIVRLAAAVTGSPIALISLLTAQRQWFKARVGLDARETPREWAFCSHAILAEGAFVVEDAAADERFRSNPLVLADPHIRFYAGVPLRDAAGNALGTLCVIDREPRKLRAAELQSLLDLAAIAMEELPEPRVKK</sequence>
<reference evidence="3 4" key="2">
    <citation type="submission" date="2019-03" db="EMBL/GenBank/DDBJ databases">
        <title>Draft Genome Sequences of Six Type Strains of the Genus Massilia.</title>
        <authorList>
            <person name="Miess H."/>
            <person name="Frediansyhah A."/>
            <person name="Gross H."/>
        </authorList>
    </citation>
    <scope>NUCLEOTIDE SEQUENCE [LARGE SCALE GENOMIC DNA]</scope>
    <source>
        <strain evidence="3 4">DSM 17505</strain>
    </source>
</reference>
<dbReference type="OrthoDB" id="5571399at2"/>
<dbReference type="Proteomes" id="UP000294359">
    <property type="component" value="Chromosome"/>
</dbReference>
<evidence type="ECO:0000313" key="5">
    <source>
        <dbReference type="Proteomes" id="UP000619512"/>
    </source>
</evidence>
<dbReference type="InterPro" id="IPR010093">
    <property type="entry name" value="SinI_DNA-bd"/>
</dbReference>
<protein>
    <submittedName>
        <fullName evidence="3">GAF domain-containing protein</fullName>
    </submittedName>
</protein>
<dbReference type="SUPFAM" id="SSF55781">
    <property type="entry name" value="GAF domain-like"/>
    <property type="match status" value="1"/>
</dbReference>
<dbReference type="Proteomes" id="UP000619512">
    <property type="component" value="Unassembled WGS sequence"/>
</dbReference>
<feature type="domain" description="GAF" evidence="1">
    <location>
        <begin position="120"/>
        <end position="258"/>
    </location>
</feature>
<dbReference type="GO" id="GO:0003677">
    <property type="term" value="F:DNA binding"/>
    <property type="evidence" value="ECO:0007669"/>
    <property type="project" value="InterPro"/>
</dbReference>
<dbReference type="InterPro" id="IPR009061">
    <property type="entry name" value="DNA-bd_dom_put_sf"/>
</dbReference>
<dbReference type="SUPFAM" id="SSF46955">
    <property type="entry name" value="Putative DNA-binding domain"/>
    <property type="match status" value="1"/>
</dbReference>
<evidence type="ECO:0000313" key="3">
    <source>
        <dbReference type="EMBL" id="QBQ36629.1"/>
    </source>
</evidence>
<reference evidence="2" key="1">
    <citation type="journal article" date="2014" name="Int. J. Syst. Evol. Microbiol.">
        <title>Complete genome sequence of Corynebacterium casei LMG S-19264T (=DSM 44701T), isolated from a smear-ripened cheese.</title>
        <authorList>
            <consortium name="US DOE Joint Genome Institute (JGI-PGF)"/>
            <person name="Walter F."/>
            <person name="Albersmeier A."/>
            <person name="Kalinowski J."/>
            <person name="Ruckert C."/>
        </authorList>
    </citation>
    <scope>NUCLEOTIDE SEQUENCE</scope>
    <source>
        <strain evidence="2">KCTC 12344</strain>
    </source>
</reference>
<proteinExistence type="predicted"/>
<dbReference type="EMBL" id="BMWW01000001">
    <property type="protein sequence ID" value="GGY73885.1"/>
    <property type="molecule type" value="Genomic_DNA"/>
</dbReference>
<evidence type="ECO:0000313" key="4">
    <source>
        <dbReference type="Proteomes" id="UP000294359"/>
    </source>
</evidence>
<dbReference type="InterPro" id="IPR029016">
    <property type="entry name" value="GAF-like_dom_sf"/>
</dbReference>
<gene>
    <name evidence="3" type="ORF">E1742_10980</name>
    <name evidence="2" type="ORF">GCM10007388_02730</name>
</gene>
<keyword evidence="4" id="KW-1185">Reference proteome</keyword>
<dbReference type="CDD" id="cd04762">
    <property type="entry name" value="HTH_MerR-trunc"/>
    <property type="match status" value="1"/>
</dbReference>
<dbReference type="Gene3D" id="1.10.1660.10">
    <property type="match status" value="1"/>
</dbReference>
<name>A0A4P7BGN3_9BURK</name>
<dbReference type="Pfam" id="PF01590">
    <property type="entry name" value="GAF"/>
    <property type="match status" value="1"/>
</dbReference>